<proteinExistence type="predicted"/>
<dbReference type="PANTHER" id="PTHR42679:SF2">
    <property type="entry name" value="S-METHYL-5'-THIOADENOSINE PHOSPHORYLASE"/>
    <property type="match status" value="1"/>
</dbReference>
<feature type="domain" description="Nucleoside phosphorylase" evidence="3">
    <location>
        <begin position="2"/>
        <end position="219"/>
    </location>
</feature>
<evidence type="ECO:0000313" key="5">
    <source>
        <dbReference type="Proteomes" id="UP000316199"/>
    </source>
</evidence>
<sequence>MIAIIGGTGFGSFLGLTDIISSRIETQYGWTYIERGLFLGQPIIFLPRHGHPPKIPPHSINYQANIQALGDIEVDYIVALNAVGSIDESLGVPSLIIPDQIIDYTHGRLNTFYQADIKHIDFTFPFDSELRQELIRGVQGGVDLKENGVYGCTQGPRLETAAEVRRMRKDGCDVVGMTLMPEASLARELSIPYASICFVVNRGAGIGNDLITFEAINLAIETSSYWISEMLAHVIKSKI</sequence>
<dbReference type="Proteomes" id="UP000316199">
    <property type="component" value="Unassembled WGS sequence"/>
</dbReference>
<dbReference type="EMBL" id="SHAG01000026">
    <property type="protein sequence ID" value="RZO75725.1"/>
    <property type="molecule type" value="Genomic_DNA"/>
</dbReference>
<accession>A0A520RZV5</accession>
<protein>
    <submittedName>
        <fullName evidence="4">S-methyl-5'-thioinosine phosphorylase</fullName>
        <ecNumber evidence="4">2.4.2.44</ecNumber>
    </submittedName>
</protein>
<dbReference type="GO" id="GO:0017061">
    <property type="term" value="F:S-methyl-5-thioadenosine phosphorylase activity"/>
    <property type="evidence" value="ECO:0007669"/>
    <property type="project" value="InterPro"/>
</dbReference>
<dbReference type="AlphaFoldDB" id="A0A520RZV5"/>
<dbReference type="InterPro" id="IPR000845">
    <property type="entry name" value="Nucleoside_phosphorylase_d"/>
</dbReference>
<name>A0A520RZV5_9GAMM</name>
<dbReference type="GO" id="GO:0019509">
    <property type="term" value="P:L-methionine salvage from methylthioadenosine"/>
    <property type="evidence" value="ECO:0007669"/>
    <property type="project" value="TreeGrafter"/>
</dbReference>
<reference evidence="4 5" key="1">
    <citation type="submission" date="2019-02" db="EMBL/GenBank/DDBJ databases">
        <title>Prokaryotic population dynamics and viral predation in marine succession experiment using metagenomics: the confinement effect.</title>
        <authorList>
            <person name="Haro-Moreno J.M."/>
            <person name="Rodriguez-Valera F."/>
            <person name="Lopez-Perez M."/>
        </authorList>
    </citation>
    <scope>NUCLEOTIDE SEQUENCE [LARGE SCALE GENOMIC DNA]</scope>
    <source>
        <strain evidence="4">MED-G157</strain>
    </source>
</reference>
<dbReference type="GO" id="GO:0009116">
    <property type="term" value="P:nucleoside metabolic process"/>
    <property type="evidence" value="ECO:0007669"/>
    <property type="project" value="InterPro"/>
</dbReference>
<comment type="caution">
    <text evidence="4">The sequence shown here is derived from an EMBL/GenBank/DDBJ whole genome shotgun (WGS) entry which is preliminary data.</text>
</comment>
<dbReference type="SUPFAM" id="SSF53167">
    <property type="entry name" value="Purine and uridine phosphorylases"/>
    <property type="match status" value="1"/>
</dbReference>
<organism evidence="4 5">
    <name type="scientific">OM182 bacterium</name>
    <dbReference type="NCBI Taxonomy" id="2510334"/>
    <lineage>
        <taxon>Bacteria</taxon>
        <taxon>Pseudomonadati</taxon>
        <taxon>Pseudomonadota</taxon>
        <taxon>Gammaproteobacteria</taxon>
        <taxon>OMG group</taxon>
        <taxon>OM182 clade</taxon>
    </lineage>
</organism>
<dbReference type="GO" id="GO:0005829">
    <property type="term" value="C:cytosol"/>
    <property type="evidence" value="ECO:0007669"/>
    <property type="project" value="TreeGrafter"/>
</dbReference>
<dbReference type="EC" id="2.4.2.44" evidence="4"/>
<keyword evidence="1 4" id="KW-0328">Glycosyltransferase</keyword>
<keyword evidence="2 4" id="KW-0808">Transferase</keyword>
<dbReference type="CDD" id="cd09010">
    <property type="entry name" value="MTAP_SsMTAPII_like_MTIP"/>
    <property type="match status" value="1"/>
</dbReference>
<evidence type="ECO:0000256" key="1">
    <source>
        <dbReference type="ARBA" id="ARBA00022676"/>
    </source>
</evidence>
<evidence type="ECO:0000313" key="4">
    <source>
        <dbReference type="EMBL" id="RZO75725.1"/>
    </source>
</evidence>
<dbReference type="PANTHER" id="PTHR42679">
    <property type="entry name" value="S-METHYL-5'-THIOADENOSINE PHOSPHORYLASE"/>
    <property type="match status" value="1"/>
</dbReference>
<dbReference type="NCBIfam" id="NF006599">
    <property type="entry name" value="PRK09136.1"/>
    <property type="match status" value="1"/>
</dbReference>
<evidence type="ECO:0000259" key="3">
    <source>
        <dbReference type="Pfam" id="PF01048"/>
    </source>
</evidence>
<dbReference type="Gene3D" id="3.40.50.1580">
    <property type="entry name" value="Nucleoside phosphorylase domain"/>
    <property type="match status" value="1"/>
</dbReference>
<dbReference type="InterPro" id="IPR035994">
    <property type="entry name" value="Nucleoside_phosphorylase_sf"/>
</dbReference>
<dbReference type="InterPro" id="IPR010044">
    <property type="entry name" value="MTAP"/>
</dbReference>
<evidence type="ECO:0000256" key="2">
    <source>
        <dbReference type="ARBA" id="ARBA00022679"/>
    </source>
</evidence>
<gene>
    <name evidence="4" type="ORF">EVA68_06230</name>
</gene>
<dbReference type="Pfam" id="PF01048">
    <property type="entry name" value="PNP_UDP_1"/>
    <property type="match status" value="1"/>
</dbReference>